<organism evidence="4 5">
    <name type="scientific">Kibdelosporangium philippinense</name>
    <dbReference type="NCBI Taxonomy" id="211113"/>
    <lineage>
        <taxon>Bacteria</taxon>
        <taxon>Bacillati</taxon>
        <taxon>Actinomycetota</taxon>
        <taxon>Actinomycetes</taxon>
        <taxon>Pseudonocardiales</taxon>
        <taxon>Pseudonocardiaceae</taxon>
        <taxon>Kibdelosporangium</taxon>
    </lineage>
</organism>
<feature type="domain" description="Transposase IS4-like" evidence="2">
    <location>
        <begin position="102"/>
        <end position="263"/>
    </location>
</feature>
<keyword evidence="1" id="KW-0812">Transmembrane</keyword>
<dbReference type="Pfam" id="PF13340">
    <property type="entry name" value="DUF4096"/>
    <property type="match status" value="1"/>
</dbReference>
<accession>A0ABS8Z3X9</accession>
<keyword evidence="1" id="KW-1133">Transmembrane helix</keyword>
<sequence length="311" mass="35450">MARDRRYPSDLTDAEWAVVEPLLPPPTAHPRGGRREKHPRRAIVDAILYVVRSGCSWRQLPVDFPPWETVYWYFTRWEQRRLTFRLLDALRAQIRTDAGRDPDPSAGLMDSQTVKGADTVGTDTRGYDAGKKLNGRKRFIVTDTLGLLLTVVVLPAYVQDRDGAKRLLLELHHRQHPLLSATRRRTRYLFADGGFAGALVEWAHTTLRTTIEIVRKPAGQKGFAVIPRRWAVERTLAWLTGYRRLARDYERHPATSEAFIRWASIATMLRRIVRRAPAIRPAVVTSASQPEDLKHLLSLIFNLDAVIPAPS</sequence>
<evidence type="ECO:0000259" key="2">
    <source>
        <dbReference type="Pfam" id="PF01609"/>
    </source>
</evidence>
<evidence type="ECO:0000256" key="1">
    <source>
        <dbReference type="SAM" id="Phobius"/>
    </source>
</evidence>
<dbReference type="EMBL" id="JAJVCN010000001">
    <property type="protein sequence ID" value="MCE7001629.1"/>
    <property type="molecule type" value="Genomic_DNA"/>
</dbReference>
<dbReference type="Proteomes" id="UP001521150">
    <property type="component" value="Unassembled WGS sequence"/>
</dbReference>
<evidence type="ECO:0000259" key="3">
    <source>
        <dbReference type="Pfam" id="PF13340"/>
    </source>
</evidence>
<comment type="caution">
    <text evidence="4">The sequence shown here is derived from an EMBL/GenBank/DDBJ whole genome shotgun (WGS) entry which is preliminary data.</text>
</comment>
<gene>
    <name evidence="4" type="ORF">LWC34_02050</name>
</gene>
<proteinExistence type="predicted"/>
<dbReference type="NCBIfam" id="NF033580">
    <property type="entry name" value="transpos_IS5_3"/>
    <property type="match status" value="1"/>
</dbReference>
<evidence type="ECO:0000313" key="5">
    <source>
        <dbReference type="Proteomes" id="UP001521150"/>
    </source>
</evidence>
<keyword evidence="5" id="KW-1185">Reference proteome</keyword>
<name>A0ABS8Z3X9_9PSEU</name>
<dbReference type="PANTHER" id="PTHR30007">
    <property type="entry name" value="PHP DOMAIN PROTEIN"/>
    <property type="match status" value="1"/>
</dbReference>
<protein>
    <submittedName>
        <fullName evidence="4">IS5 family transposase</fullName>
    </submittedName>
</protein>
<dbReference type="RefSeq" id="WP_233722690.1">
    <property type="nucleotide sequence ID" value="NZ_JAJVCN010000001.1"/>
</dbReference>
<dbReference type="Pfam" id="PF01609">
    <property type="entry name" value="DDE_Tnp_1"/>
    <property type="match status" value="1"/>
</dbReference>
<feature type="transmembrane region" description="Helical" evidence="1">
    <location>
        <begin position="139"/>
        <end position="158"/>
    </location>
</feature>
<keyword evidence="1" id="KW-0472">Membrane</keyword>
<reference evidence="4 5" key="1">
    <citation type="submission" date="2021-12" db="EMBL/GenBank/DDBJ databases">
        <title>Genome sequence of Kibdelosporangium philippinense ATCC 49844.</title>
        <authorList>
            <person name="Fedorov E.A."/>
            <person name="Omeragic M."/>
            <person name="Shalygina K.F."/>
            <person name="Maclea K.S."/>
        </authorList>
    </citation>
    <scope>NUCLEOTIDE SEQUENCE [LARGE SCALE GENOMIC DNA]</scope>
    <source>
        <strain evidence="4 5">ATCC 49844</strain>
    </source>
</reference>
<dbReference type="InterPro" id="IPR025161">
    <property type="entry name" value="IS402-like_dom"/>
</dbReference>
<dbReference type="InterPro" id="IPR002559">
    <property type="entry name" value="Transposase_11"/>
</dbReference>
<feature type="domain" description="Insertion element IS402-like" evidence="3">
    <location>
        <begin position="11"/>
        <end position="83"/>
    </location>
</feature>
<dbReference type="PANTHER" id="PTHR30007:SF0">
    <property type="entry name" value="TRANSPOSASE"/>
    <property type="match status" value="1"/>
</dbReference>
<evidence type="ECO:0000313" key="4">
    <source>
        <dbReference type="EMBL" id="MCE7001629.1"/>
    </source>
</evidence>